<dbReference type="RefSeq" id="WP_091579791.1">
    <property type="nucleotide sequence ID" value="NZ_FNDU01000001.1"/>
</dbReference>
<evidence type="ECO:0000313" key="2">
    <source>
        <dbReference type="Proteomes" id="UP000199017"/>
    </source>
</evidence>
<organism evidence="1 2">
    <name type="scientific">Alteribacillus bidgolensis</name>
    <dbReference type="NCBI Taxonomy" id="930129"/>
    <lineage>
        <taxon>Bacteria</taxon>
        <taxon>Bacillati</taxon>
        <taxon>Bacillota</taxon>
        <taxon>Bacilli</taxon>
        <taxon>Bacillales</taxon>
        <taxon>Bacillaceae</taxon>
        <taxon>Alteribacillus</taxon>
    </lineage>
</organism>
<proteinExistence type="predicted"/>
<sequence>MTKEEIKSILKEKQMEEALELIEEAEAGELAELELVQSLGLLRDPSLNEKVIRVLQEEGVSIIYISDEDA</sequence>
<dbReference type="OrthoDB" id="2973066at2"/>
<reference evidence="1 2" key="1">
    <citation type="submission" date="2016-10" db="EMBL/GenBank/DDBJ databases">
        <authorList>
            <person name="de Groot N.N."/>
        </authorList>
    </citation>
    <scope>NUCLEOTIDE SEQUENCE [LARGE SCALE GENOMIC DNA]</scope>
    <source>
        <strain evidence="2">P4B,CCM 7963,CECT 7998,DSM 25260,IBRC-M 10614,KCTC 13821</strain>
    </source>
</reference>
<name>A0A1G8CBT3_9BACI</name>
<dbReference type="AlphaFoldDB" id="A0A1G8CBT3"/>
<keyword evidence="2" id="KW-1185">Reference proteome</keyword>
<accession>A0A1G8CBT3</accession>
<protein>
    <submittedName>
        <fullName evidence="1">Uncharacterized protein</fullName>
    </submittedName>
</protein>
<evidence type="ECO:0000313" key="1">
    <source>
        <dbReference type="EMBL" id="SDH42872.1"/>
    </source>
</evidence>
<gene>
    <name evidence="1" type="ORF">SAMN05216352_101260</name>
</gene>
<dbReference type="EMBL" id="FNDU01000001">
    <property type="protein sequence ID" value="SDH42872.1"/>
    <property type="molecule type" value="Genomic_DNA"/>
</dbReference>
<dbReference type="Proteomes" id="UP000199017">
    <property type="component" value="Unassembled WGS sequence"/>
</dbReference>
<dbReference type="STRING" id="930129.SAMN05216352_101260"/>